<keyword evidence="4" id="KW-1185">Reference proteome</keyword>
<evidence type="ECO:0000313" key="4">
    <source>
        <dbReference type="Proteomes" id="UP001596481"/>
    </source>
</evidence>
<protein>
    <submittedName>
        <fullName evidence="3">PQQ-binding-like beta-propeller repeat protein</fullName>
    </submittedName>
</protein>
<dbReference type="RefSeq" id="WP_390221514.1">
    <property type="nucleotide sequence ID" value="NZ_JBHTAA010000001.1"/>
</dbReference>
<comment type="caution">
    <text evidence="3">The sequence shown here is derived from an EMBL/GenBank/DDBJ whole genome shotgun (WGS) entry which is preliminary data.</text>
</comment>
<dbReference type="PANTHER" id="PTHR34512">
    <property type="entry name" value="CELL SURFACE PROTEIN"/>
    <property type="match status" value="1"/>
</dbReference>
<name>A0ABD5ZAN0_9EURY</name>
<sequence length="407" mass="43860">MPSREFFLRPTRRRFLHAIGASSILGLAGCLGGERGSTGDGRADWPFPNFSPTGTSYNPRATGPDSKPTESWGVEVSELDLSRPLVFENTVYYLEPDRLRAFDVADGSERWSATTRNSFDPSMMVDSDHVYVGQSGSQDGVLALTHDGDEVWRAPTVSSIWAPIVRPRPDDDHLYAADIDGYVYRIRVSDGTVEWRIRVFGPVISLAAEYNRLVVGTEGGEVSMFYDDGPRREPTGLWRTKLPGGIEALALPNSSDVVAGAFGAGVAYLRGAMHAGKPSWHRDESSPHDSVVVAPDRVFSTDGSGLYAYDVHDGKEQWSADGDFFAPPAGAGNTIFVSDTSDDSGGVIAFDRSGGVGIDDTRIGARRWKYSLTGGALTGPTPAHDALFVVEAGGENEPARLVALRAE</sequence>
<dbReference type="SMART" id="SM00564">
    <property type="entry name" value="PQQ"/>
    <property type="match status" value="5"/>
</dbReference>
<feature type="region of interest" description="Disordered" evidence="1">
    <location>
        <begin position="41"/>
        <end position="71"/>
    </location>
</feature>
<dbReference type="Pfam" id="PF13360">
    <property type="entry name" value="PQQ_2"/>
    <property type="match status" value="1"/>
</dbReference>
<gene>
    <name evidence="3" type="ORF">ACFQJC_01695</name>
</gene>
<evidence type="ECO:0000313" key="3">
    <source>
        <dbReference type="EMBL" id="MFC7202213.1"/>
    </source>
</evidence>
<evidence type="ECO:0000256" key="1">
    <source>
        <dbReference type="SAM" id="MobiDB-lite"/>
    </source>
</evidence>
<organism evidence="3 4">
    <name type="scientific">Haloferax namakaokahaiae</name>
    <dbReference type="NCBI Taxonomy" id="1748331"/>
    <lineage>
        <taxon>Archaea</taxon>
        <taxon>Methanobacteriati</taxon>
        <taxon>Methanobacteriota</taxon>
        <taxon>Stenosarchaea group</taxon>
        <taxon>Halobacteria</taxon>
        <taxon>Halobacteriales</taxon>
        <taxon>Haloferacaceae</taxon>
        <taxon>Haloferax</taxon>
    </lineage>
</organism>
<accession>A0ABD5ZAN0</accession>
<dbReference type="Gene3D" id="2.130.10.10">
    <property type="entry name" value="YVTN repeat-like/Quinoprotein amine dehydrogenase"/>
    <property type="match status" value="2"/>
</dbReference>
<dbReference type="EMBL" id="JBHTAA010000001">
    <property type="protein sequence ID" value="MFC7202213.1"/>
    <property type="molecule type" value="Genomic_DNA"/>
</dbReference>
<evidence type="ECO:0000259" key="2">
    <source>
        <dbReference type="Pfam" id="PF13360"/>
    </source>
</evidence>
<dbReference type="InterPro" id="IPR015943">
    <property type="entry name" value="WD40/YVTN_repeat-like_dom_sf"/>
</dbReference>
<dbReference type="SUPFAM" id="SSF50998">
    <property type="entry name" value="Quinoprotein alcohol dehydrogenase-like"/>
    <property type="match status" value="1"/>
</dbReference>
<feature type="domain" description="Pyrrolo-quinoline quinone repeat" evidence="2">
    <location>
        <begin position="142"/>
        <end position="355"/>
    </location>
</feature>
<dbReference type="PANTHER" id="PTHR34512:SF30">
    <property type="entry name" value="OUTER MEMBRANE PROTEIN ASSEMBLY FACTOR BAMB"/>
    <property type="match status" value="1"/>
</dbReference>
<dbReference type="Proteomes" id="UP001596481">
    <property type="component" value="Unassembled WGS sequence"/>
</dbReference>
<dbReference type="InterPro" id="IPR011047">
    <property type="entry name" value="Quinoprotein_ADH-like_sf"/>
</dbReference>
<dbReference type="InterPro" id="IPR002372">
    <property type="entry name" value="PQQ_rpt_dom"/>
</dbReference>
<dbReference type="InterPro" id="IPR018391">
    <property type="entry name" value="PQQ_b-propeller_rpt"/>
</dbReference>
<proteinExistence type="predicted"/>
<dbReference type="AlphaFoldDB" id="A0ABD5ZAN0"/>
<reference evidence="3 4" key="1">
    <citation type="journal article" date="2019" name="Int. J. Syst. Evol. Microbiol.">
        <title>The Global Catalogue of Microorganisms (GCM) 10K type strain sequencing project: providing services to taxonomists for standard genome sequencing and annotation.</title>
        <authorList>
            <consortium name="The Broad Institute Genomics Platform"/>
            <consortium name="The Broad Institute Genome Sequencing Center for Infectious Disease"/>
            <person name="Wu L."/>
            <person name="Ma J."/>
        </authorList>
    </citation>
    <scope>NUCLEOTIDE SEQUENCE [LARGE SCALE GENOMIC DNA]</scope>
    <source>
        <strain evidence="3 4">DSM 29988</strain>
    </source>
</reference>
<feature type="compositionally biased region" description="Polar residues" evidence="1">
    <location>
        <begin position="50"/>
        <end position="59"/>
    </location>
</feature>
<dbReference type="PROSITE" id="PS51257">
    <property type="entry name" value="PROKAR_LIPOPROTEIN"/>
    <property type="match status" value="1"/>
</dbReference>